<dbReference type="EMBL" id="DLUG01000082">
    <property type="protein sequence ID" value="DAB36791.1"/>
    <property type="molecule type" value="Genomic_DNA"/>
</dbReference>
<dbReference type="SMART" id="SM00228">
    <property type="entry name" value="PDZ"/>
    <property type="match status" value="1"/>
</dbReference>
<feature type="domain" description="PDZ" evidence="1">
    <location>
        <begin position="78"/>
        <end position="147"/>
    </location>
</feature>
<gene>
    <name evidence="2" type="ORF">CFH80_02955</name>
</gene>
<evidence type="ECO:0000313" key="2">
    <source>
        <dbReference type="EMBL" id="DAB36791.1"/>
    </source>
</evidence>
<dbReference type="GO" id="GO:0004175">
    <property type="term" value="F:endopeptidase activity"/>
    <property type="evidence" value="ECO:0007669"/>
    <property type="project" value="TreeGrafter"/>
</dbReference>
<dbReference type="SMART" id="SM00245">
    <property type="entry name" value="TSPc"/>
    <property type="match status" value="1"/>
</dbReference>
<dbReference type="CDD" id="cd06567">
    <property type="entry name" value="Peptidase_S41"/>
    <property type="match status" value="1"/>
</dbReference>
<organism evidence="2 3">
    <name type="scientific">Sulfurospirillum cavolei</name>
    <dbReference type="NCBI Taxonomy" id="366522"/>
    <lineage>
        <taxon>Bacteria</taxon>
        <taxon>Pseudomonadati</taxon>
        <taxon>Campylobacterota</taxon>
        <taxon>Epsilonproteobacteria</taxon>
        <taxon>Campylobacterales</taxon>
        <taxon>Sulfurospirillaceae</taxon>
        <taxon>Sulfurospirillum</taxon>
    </lineage>
</organism>
<dbReference type="PROSITE" id="PS50106">
    <property type="entry name" value="PDZ"/>
    <property type="match status" value="1"/>
</dbReference>
<dbReference type="AlphaFoldDB" id="A0A2D3W615"/>
<sequence>MKRFVYGMLVTVSLIWAQSSKTVTPEEAMLAYQEVVKKLKDEFVQPIDEKRLMDSCLEGMVNSVDKNGRYFNEEEYETLYLSNTPVAGVGLFLAQKRHHIFVKSVVEHSPAYKAALQKGDEIIQVGSYLVRDLNFEEVVAELRGAPNSKVKITFLKPNTTKPVEVTLTRKEVNINVVTSLMYEGDIAYVKVGSFMQEGFGEMLEDIRYLYDAQEQRIKGMVLDLRDNPGGNLNIGLAVTGLFLENDKLILNVKSRNKDDKRYYKNRLEEYEMSDYASKIEKLSFLKTLPLIVLVNRDSAGGAEIVASVLQEYQRAKVIGTPTYGKDTFATLFPLSSRVSAVKFATARWSTPKGKSVWPSGVVPNIEVKPNNDASEDNVLDQALSILHQK</sequence>
<dbReference type="Pfam" id="PF03572">
    <property type="entry name" value="Peptidase_S41"/>
    <property type="match status" value="1"/>
</dbReference>
<dbReference type="Pfam" id="PF17820">
    <property type="entry name" value="PDZ_6"/>
    <property type="match status" value="1"/>
</dbReference>
<dbReference type="PANTHER" id="PTHR32060:SF30">
    <property type="entry name" value="CARBOXY-TERMINAL PROCESSING PROTEASE CTPA"/>
    <property type="match status" value="1"/>
</dbReference>
<proteinExistence type="predicted"/>
<dbReference type="Gene3D" id="2.30.42.10">
    <property type="match status" value="1"/>
</dbReference>
<accession>A0A2D3W615</accession>
<evidence type="ECO:0000259" key="1">
    <source>
        <dbReference type="PROSITE" id="PS50106"/>
    </source>
</evidence>
<dbReference type="PANTHER" id="PTHR32060">
    <property type="entry name" value="TAIL-SPECIFIC PROTEASE"/>
    <property type="match status" value="1"/>
</dbReference>
<name>A0A2D3W615_9BACT</name>
<dbReference type="GO" id="GO:0007165">
    <property type="term" value="P:signal transduction"/>
    <property type="evidence" value="ECO:0007669"/>
    <property type="project" value="TreeGrafter"/>
</dbReference>
<dbReference type="STRING" id="366522.GCA_001548055_02189"/>
<dbReference type="SUPFAM" id="SSF52096">
    <property type="entry name" value="ClpP/crotonase"/>
    <property type="match status" value="1"/>
</dbReference>
<comment type="caution">
    <text evidence="2">The sequence shown here is derived from an EMBL/GenBank/DDBJ whole genome shotgun (WGS) entry which is preliminary data.</text>
</comment>
<dbReference type="CDD" id="cd06782">
    <property type="entry name" value="cpPDZ_CPP-like"/>
    <property type="match status" value="1"/>
</dbReference>
<dbReference type="GO" id="GO:0030288">
    <property type="term" value="C:outer membrane-bounded periplasmic space"/>
    <property type="evidence" value="ECO:0007669"/>
    <property type="project" value="TreeGrafter"/>
</dbReference>
<protein>
    <recommendedName>
        <fullName evidence="1">PDZ domain-containing protein</fullName>
    </recommendedName>
</protein>
<dbReference type="InterPro" id="IPR005151">
    <property type="entry name" value="Tail-specific_protease"/>
</dbReference>
<dbReference type="InterPro" id="IPR029045">
    <property type="entry name" value="ClpP/crotonase-like_dom_sf"/>
</dbReference>
<dbReference type="InterPro" id="IPR001478">
    <property type="entry name" value="PDZ"/>
</dbReference>
<dbReference type="InterPro" id="IPR041489">
    <property type="entry name" value="PDZ_6"/>
</dbReference>
<dbReference type="Gene3D" id="3.90.226.10">
    <property type="entry name" value="2-enoyl-CoA Hydratase, Chain A, domain 1"/>
    <property type="match status" value="1"/>
</dbReference>
<dbReference type="GO" id="GO:0006508">
    <property type="term" value="P:proteolysis"/>
    <property type="evidence" value="ECO:0007669"/>
    <property type="project" value="InterPro"/>
</dbReference>
<evidence type="ECO:0000313" key="3">
    <source>
        <dbReference type="Proteomes" id="UP000231638"/>
    </source>
</evidence>
<dbReference type="SUPFAM" id="SSF50156">
    <property type="entry name" value="PDZ domain-like"/>
    <property type="match status" value="1"/>
</dbReference>
<dbReference type="GO" id="GO:0008236">
    <property type="term" value="F:serine-type peptidase activity"/>
    <property type="evidence" value="ECO:0007669"/>
    <property type="project" value="InterPro"/>
</dbReference>
<dbReference type="Proteomes" id="UP000231638">
    <property type="component" value="Unassembled WGS sequence"/>
</dbReference>
<dbReference type="InterPro" id="IPR036034">
    <property type="entry name" value="PDZ_sf"/>
</dbReference>
<reference evidence="2 3" key="1">
    <citation type="journal article" date="2017" name="Front. Microbiol.">
        <title>Comparative Genomic Analysis of the Class Epsilonproteobacteria and Proposed Reclassification to Epsilonbacteraeota (phyl. nov.).</title>
        <authorList>
            <person name="Waite D.W."/>
            <person name="Vanwonterghem I."/>
            <person name="Rinke C."/>
            <person name="Parks D.H."/>
            <person name="Zhang Y."/>
            <person name="Takai K."/>
            <person name="Sievert S.M."/>
            <person name="Simon J."/>
            <person name="Campbell B.J."/>
            <person name="Hanson T.E."/>
            <person name="Woyke T."/>
            <person name="Klotz M.G."/>
            <person name="Hugenholtz P."/>
        </authorList>
    </citation>
    <scope>NUCLEOTIDE SEQUENCE [LARGE SCALE GENOMIC DNA]</scope>
    <source>
        <strain evidence="2">UBA11420</strain>
    </source>
</reference>